<dbReference type="OrthoDB" id="3061630at2759"/>
<protein>
    <submittedName>
        <fullName evidence="2">Uncharacterized protein</fullName>
    </submittedName>
</protein>
<organism evidence="2">
    <name type="scientific">Psilocybe cubensis</name>
    <name type="common">Psychedelic mushroom</name>
    <name type="synonym">Stropharia cubensis</name>
    <dbReference type="NCBI Taxonomy" id="181762"/>
    <lineage>
        <taxon>Eukaryota</taxon>
        <taxon>Fungi</taxon>
        <taxon>Dikarya</taxon>
        <taxon>Basidiomycota</taxon>
        <taxon>Agaricomycotina</taxon>
        <taxon>Agaricomycetes</taxon>
        <taxon>Agaricomycetidae</taxon>
        <taxon>Agaricales</taxon>
        <taxon>Agaricineae</taxon>
        <taxon>Strophariaceae</taxon>
        <taxon>Psilocybe</taxon>
    </lineage>
</organism>
<gene>
    <name evidence="2" type="ORF">JR316_012868</name>
</gene>
<dbReference type="AlphaFoldDB" id="A0A8H7XIP5"/>
<dbReference type="EMBL" id="JAFIQS010000020">
    <property type="protein sequence ID" value="KAG5162205.1"/>
    <property type="molecule type" value="Genomic_DNA"/>
</dbReference>
<sequence length="412" mass="46512">MILQDSYNQESRAHEDETADDDTATAVDETDQEEIVTEPMWLAEHGPIALKVYKDVWTEFYEFETQYCKSVLKNLSRGGPGRHKQDPPAISAPIYVPSNSNYTCQIVDLSDDGHTMHVTTRPMDPTVLDDSNFTIPEPYPKYTTCTPLSHNVRLLNPDMDTRAPFLPYADEPEFLKRFPDYLDDFDVFAWQVDLDDPDREMIEVEAARRLYMDHGYSYEEIDKFGMFKHAMLVKSKESLVWHASHRDPFRWPGGTSTLVPSQDRDASDKDSSSSLSHDGSDNALGDQSTSKIFPENTINHSATFYDEVVRDKPQPIVPPKATVKGSKMLQGKGKACGVNCFKTVNILSADQMYIERINILPDDDIKPERDSEPRPTFAFDLDHVRIKVPAIVSVTVFASEIGNGAKDHAAAH</sequence>
<proteinExistence type="predicted"/>
<feature type="compositionally biased region" description="Polar residues" evidence="1">
    <location>
        <begin position="1"/>
        <end position="10"/>
    </location>
</feature>
<accession>A0A8H7XIP5</accession>
<feature type="compositionally biased region" description="Basic and acidic residues" evidence="1">
    <location>
        <begin position="262"/>
        <end position="271"/>
    </location>
</feature>
<evidence type="ECO:0000256" key="1">
    <source>
        <dbReference type="SAM" id="MobiDB-lite"/>
    </source>
</evidence>
<comment type="caution">
    <text evidence="2">The sequence shown here is derived from an EMBL/GenBank/DDBJ whole genome shotgun (WGS) entry which is preliminary data.</text>
</comment>
<evidence type="ECO:0000313" key="2">
    <source>
        <dbReference type="EMBL" id="KAG5162205.1"/>
    </source>
</evidence>
<reference evidence="2" key="1">
    <citation type="submission" date="2021-02" db="EMBL/GenBank/DDBJ databases">
        <title>Psilocybe cubensis genome.</title>
        <authorList>
            <person name="Mckernan K.J."/>
            <person name="Crawford S."/>
            <person name="Trippe A."/>
            <person name="Kane L.T."/>
            <person name="Mclaughlin S."/>
        </authorList>
    </citation>
    <scope>NUCLEOTIDE SEQUENCE [LARGE SCALE GENOMIC DNA]</scope>
    <source>
        <strain evidence="2">MGC-MH-2018</strain>
    </source>
</reference>
<name>A0A8H7XIP5_PSICU</name>
<feature type="compositionally biased region" description="Acidic residues" evidence="1">
    <location>
        <begin position="17"/>
        <end position="34"/>
    </location>
</feature>
<feature type="region of interest" description="Disordered" evidence="1">
    <location>
        <begin position="1"/>
        <end position="34"/>
    </location>
</feature>
<feature type="region of interest" description="Disordered" evidence="1">
    <location>
        <begin position="252"/>
        <end position="292"/>
    </location>
</feature>